<name>A0A7S4IXB1_9STRA</name>
<evidence type="ECO:0000313" key="1">
    <source>
        <dbReference type="EMBL" id="CAE2242614.1"/>
    </source>
</evidence>
<proteinExistence type="predicted"/>
<dbReference type="SUPFAM" id="SSF53335">
    <property type="entry name" value="S-adenosyl-L-methionine-dependent methyltransferases"/>
    <property type="match status" value="1"/>
</dbReference>
<protein>
    <recommendedName>
        <fullName evidence="2">Ribosomal RNA large subunit methyltransferase J</fullName>
    </recommendedName>
</protein>
<sequence>MRYKHRRHAGNHGDVLKHTAMLSQLDSLLQEKGNGKILYFDSHAGSGMYATSERSEVGGIGRVLSHFDKLLPRSGEIQQYLTTIRSFRNQRNGKESKCAYPGSPILAACMLCPHDRGLFCDTQPTEAASLTSALKEMGVVNPQVSVRVEDGYNMLQERLLETSPLGRALLLIDPPFEDTESDFEAVSQLANAFLNKMPKDADEAVKDTENPDEARAMIWYPIKEGHDTSLAKWKGRLRDLNAGSKTDCRLAFAEIWMSPRCSSDGNDCSGRSSLVGSGLAIFSSYCLAMAKLRSWIPELHAALDPESKGGCSIEFV</sequence>
<organism evidence="1">
    <name type="scientific">Odontella aurita</name>
    <dbReference type="NCBI Taxonomy" id="265563"/>
    <lineage>
        <taxon>Eukaryota</taxon>
        <taxon>Sar</taxon>
        <taxon>Stramenopiles</taxon>
        <taxon>Ochrophyta</taxon>
        <taxon>Bacillariophyta</taxon>
        <taxon>Mediophyceae</taxon>
        <taxon>Biddulphiophycidae</taxon>
        <taxon>Eupodiscales</taxon>
        <taxon>Odontellaceae</taxon>
        <taxon>Odontella</taxon>
    </lineage>
</organism>
<dbReference type="EMBL" id="HBKQ01024561">
    <property type="protein sequence ID" value="CAE2242614.1"/>
    <property type="molecule type" value="Transcribed_RNA"/>
</dbReference>
<accession>A0A7S4IXB1</accession>
<dbReference type="GO" id="GO:0070475">
    <property type="term" value="P:rRNA base methylation"/>
    <property type="evidence" value="ECO:0007669"/>
    <property type="project" value="InterPro"/>
</dbReference>
<gene>
    <name evidence="1" type="ORF">OAUR00152_LOCUS16764</name>
</gene>
<dbReference type="GO" id="GO:0005829">
    <property type="term" value="C:cytosol"/>
    <property type="evidence" value="ECO:0007669"/>
    <property type="project" value="TreeGrafter"/>
</dbReference>
<dbReference type="AlphaFoldDB" id="A0A7S4IXB1"/>
<dbReference type="PANTHER" id="PTHR37426:SF1">
    <property type="entry name" value="RIBOSOMAL RNA LARGE SUBUNIT METHYLTRANSFERASE J"/>
    <property type="match status" value="1"/>
</dbReference>
<dbReference type="InterPro" id="IPR007473">
    <property type="entry name" value="RlmJ"/>
</dbReference>
<dbReference type="PANTHER" id="PTHR37426">
    <property type="entry name" value="RIBOSOMAL RNA LARGE SUBUNIT METHYLTRANSFERASE J"/>
    <property type="match status" value="1"/>
</dbReference>
<dbReference type="Gene3D" id="3.40.50.150">
    <property type="entry name" value="Vaccinia Virus protein VP39"/>
    <property type="match status" value="1"/>
</dbReference>
<dbReference type="InterPro" id="IPR029063">
    <property type="entry name" value="SAM-dependent_MTases_sf"/>
</dbReference>
<dbReference type="GO" id="GO:0036307">
    <property type="term" value="F:23S rRNA (adenine(2030)-N(6))-methyltransferase activity"/>
    <property type="evidence" value="ECO:0007669"/>
    <property type="project" value="TreeGrafter"/>
</dbReference>
<reference evidence="1" key="1">
    <citation type="submission" date="2021-01" db="EMBL/GenBank/DDBJ databases">
        <authorList>
            <person name="Corre E."/>
            <person name="Pelletier E."/>
            <person name="Niang G."/>
            <person name="Scheremetjew M."/>
            <person name="Finn R."/>
            <person name="Kale V."/>
            <person name="Holt S."/>
            <person name="Cochrane G."/>
            <person name="Meng A."/>
            <person name="Brown T."/>
            <person name="Cohen L."/>
        </authorList>
    </citation>
    <scope>NUCLEOTIDE SEQUENCE</scope>
    <source>
        <strain evidence="1">Isolate 1302-5</strain>
    </source>
</reference>
<evidence type="ECO:0008006" key="2">
    <source>
        <dbReference type="Google" id="ProtNLM"/>
    </source>
</evidence>
<dbReference type="Pfam" id="PF04378">
    <property type="entry name" value="RsmJ"/>
    <property type="match status" value="1"/>
</dbReference>